<evidence type="ECO:0000256" key="1">
    <source>
        <dbReference type="PROSITE-ProRule" id="PRU00464"/>
    </source>
</evidence>
<evidence type="ECO:0000313" key="3">
    <source>
        <dbReference type="EMBL" id="MFC0322498.1"/>
    </source>
</evidence>
<organism evidence="3 4">
    <name type="scientific">Gallibacterium melopsittaci</name>
    <dbReference type="NCBI Taxonomy" id="516063"/>
    <lineage>
        <taxon>Bacteria</taxon>
        <taxon>Pseudomonadati</taxon>
        <taxon>Pseudomonadota</taxon>
        <taxon>Gammaproteobacteria</taxon>
        <taxon>Pasteurellales</taxon>
        <taxon>Pasteurellaceae</taxon>
        <taxon>Gallibacterium</taxon>
    </lineage>
</organism>
<dbReference type="PRINTS" id="PR00332">
    <property type="entry name" value="HISTRIAD"/>
</dbReference>
<keyword evidence="3" id="KW-0378">Hydrolase</keyword>
<gene>
    <name evidence="3" type="primary">hinT</name>
    <name evidence="3" type="ORF">ACFFHT_02800</name>
</gene>
<dbReference type="CDD" id="cd01276">
    <property type="entry name" value="PKCI_related"/>
    <property type="match status" value="1"/>
</dbReference>
<dbReference type="NCBIfam" id="NF007965">
    <property type="entry name" value="PRK10687.1"/>
    <property type="match status" value="1"/>
</dbReference>
<name>A0ABV6HX64_9PAST</name>
<dbReference type="Gene3D" id="3.30.428.10">
    <property type="entry name" value="HIT-like"/>
    <property type="match status" value="1"/>
</dbReference>
<accession>A0ABV6HX64</accession>
<dbReference type="EC" id="3.9.1.-" evidence="3"/>
<evidence type="ECO:0000259" key="2">
    <source>
        <dbReference type="PROSITE" id="PS51084"/>
    </source>
</evidence>
<dbReference type="RefSeq" id="WP_382373279.1">
    <property type="nucleotide sequence ID" value="NZ_JBHLWA010000013.1"/>
</dbReference>
<dbReference type="Proteomes" id="UP001589769">
    <property type="component" value="Unassembled WGS sequence"/>
</dbReference>
<dbReference type="InterPro" id="IPR019808">
    <property type="entry name" value="Histidine_triad_CS"/>
</dbReference>
<protein>
    <submittedName>
        <fullName evidence="3">Purine nucleoside phosphoramidase</fullName>
        <ecNumber evidence="3">3.9.1.-</ecNumber>
    </submittedName>
</protein>
<dbReference type="PANTHER" id="PTHR23089">
    <property type="entry name" value="HISTIDINE TRIAD HIT PROTEIN"/>
    <property type="match status" value="1"/>
</dbReference>
<proteinExistence type="predicted"/>
<dbReference type="PROSITE" id="PS51084">
    <property type="entry name" value="HIT_2"/>
    <property type="match status" value="1"/>
</dbReference>
<dbReference type="InterPro" id="IPR036265">
    <property type="entry name" value="HIT-like_sf"/>
</dbReference>
<dbReference type="Pfam" id="PF01230">
    <property type="entry name" value="HIT"/>
    <property type="match status" value="1"/>
</dbReference>
<comment type="caution">
    <text evidence="3">The sequence shown here is derived from an EMBL/GenBank/DDBJ whole genome shotgun (WGS) entry which is preliminary data.</text>
</comment>
<dbReference type="PROSITE" id="PS00892">
    <property type="entry name" value="HIT_1"/>
    <property type="match status" value="1"/>
</dbReference>
<reference evidence="3 4" key="1">
    <citation type="submission" date="2024-09" db="EMBL/GenBank/DDBJ databases">
        <authorList>
            <person name="Sun Q."/>
            <person name="Mori K."/>
        </authorList>
    </citation>
    <scope>NUCLEOTIDE SEQUENCE [LARGE SCALE GENOMIC DNA]</scope>
    <source>
        <strain evidence="3 4">CCM 7538</strain>
    </source>
</reference>
<feature type="short sequence motif" description="Histidine triad motif" evidence="1">
    <location>
        <begin position="99"/>
        <end position="103"/>
    </location>
</feature>
<dbReference type="InterPro" id="IPR001310">
    <property type="entry name" value="Histidine_triad_HIT"/>
</dbReference>
<dbReference type="GO" id="GO:0016787">
    <property type="term" value="F:hydrolase activity"/>
    <property type="evidence" value="ECO:0007669"/>
    <property type="project" value="UniProtKB-KW"/>
</dbReference>
<sequence length="115" mass="12776">MATETIFSKIIRKEIPAEIIYQDEQVTAFRDIAPQAPTHILIIPNKIIPTVNDVTAEDEQVLGHLFVVAAKIAKEQGIAEDGYRLIVNCNKHGGQEVFHLHMHLVGGKQLGKMLP</sequence>
<dbReference type="InterPro" id="IPR011146">
    <property type="entry name" value="HIT-like"/>
</dbReference>
<evidence type="ECO:0000313" key="4">
    <source>
        <dbReference type="Proteomes" id="UP001589769"/>
    </source>
</evidence>
<keyword evidence="4" id="KW-1185">Reference proteome</keyword>
<dbReference type="EMBL" id="JBHLWA010000013">
    <property type="protein sequence ID" value="MFC0322498.1"/>
    <property type="molecule type" value="Genomic_DNA"/>
</dbReference>
<feature type="domain" description="HIT" evidence="2">
    <location>
        <begin position="6"/>
        <end position="115"/>
    </location>
</feature>
<dbReference type="SUPFAM" id="SSF54197">
    <property type="entry name" value="HIT-like"/>
    <property type="match status" value="1"/>
</dbReference>